<protein>
    <submittedName>
        <fullName evidence="4">LALA0S13e02190g1_1</fullName>
    </submittedName>
</protein>
<accession>A0A0C7NA60</accession>
<keyword evidence="5" id="KW-1185">Reference proteome</keyword>
<dbReference type="GO" id="GO:0060237">
    <property type="term" value="P:regulation of fungal-type cell wall organization"/>
    <property type="evidence" value="ECO:0007669"/>
    <property type="project" value="EnsemblFungi"/>
</dbReference>
<dbReference type="Proteomes" id="UP000054304">
    <property type="component" value="Unassembled WGS sequence"/>
</dbReference>
<dbReference type="OrthoDB" id="2140105at2759"/>
<dbReference type="STRING" id="1245769.A0A0C7NA60"/>
<dbReference type="GO" id="GO:0015931">
    <property type="term" value="P:nucleobase-containing compound transport"/>
    <property type="evidence" value="ECO:0007669"/>
    <property type="project" value="EnsemblFungi"/>
</dbReference>
<evidence type="ECO:0000313" key="4">
    <source>
        <dbReference type="EMBL" id="CEP64751.1"/>
    </source>
</evidence>
<dbReference type="PANTHER" id="PTHR34814">
    <property type="entry name" value="NITROSOGUANIDINE RESISTANCE PROTEIN SNG1"/>
    <property type="match status" value="1"/>
</dbReference>
<keyword evidence="2" id="KW-1133">Transmembrane helix</keyword>
<dbReference type="RefSeq" id="XP_022630955.1">
    <property type="nucleotide sequence ID" value="XM_022773177.1"/>
</dbReference>
<gene>
    <name evidence="4" type="ORF">LALA0_S13e02190g</name>
</gene>
<evidence type="ECO:0000313" key="5">
    <source>
        <dbReference type="Proteomes" id="UP000054304"/>
    </source>
</evidence>
<feature type="transmembrane region" description="Helical" evidence="2">
    <location>
        <begin position="388"/>
        <end position="408"/>
    </location>
</feature>
<feature type="transmembrane region" description="Helical" evidence="2">
    <location>
        <begin position="428"/>
        <end position="448"/>
    </location>
</feature>
<dbReference type="InterPro" id="IPR022703">
    <property type="entry name" value="DUF3533"/>
</dbReference>
<dbReference type="GO" id="GO:0005886">
    <property type="term" value="C:plasma membrane"/>
    <property type="evidence" value="ECO:0007669"/>
    <property type="project" value="EnsemblFungi"/>
</dbReference>
<evidence type="ECO:0000256" key="1">
    <source>
        <dbReference type="SAM" id="MobiDB-lite"/>
    </source>
</evidence>
<dbReference type="GO" id="GO:0061091">
    <property type="term" value="P:regulation of phospholipid translocation"/>
    <property type="evidence" value="ECO:0007669"/>
    <property type="project" value="EnsemblFungi"/>
</dbReference>
<feature type="domain" description="DUF3533" evidence="3">
    <location>
        <begin position="91"/>
        <end position="466"/>
    </location>
</feature>
<feature type="transmembrane region" description="Helical" evidence="2">
    <location>
        <begin position="92"/>
        <end position="109"/>
    </location>
</feature>
<dbReference type="InterPro" id="IPR053001">
    <property type="entry name" value="MNNG_permease-like"/>
</dbReference>
<proteinExistence type="predicted"/>
<sequence>MSGPDTATGETGVSSKENRQQPTDGNVTSESDIPELENAYGVEDFNGPDDEETSAKNTQLEEPRLERIMTSFFSERVKDTRKRLIIQFFENHIALALLIMSVFSIYWGATYDRPKYYHKVKILAVLQDDGALSQPLPDLIDTASGHWDIYNSSSFQEKFHVPESQIDAHITKLVHEQKFWMSLNVKPNASDVLLDSLQNSSAQPLNSSSFFEILYESGRDPTNMKSSILPLMLGLEAKYQAVYSSSILPKIIANVSDSVGRVPSVNVAQAGSMLFSQVEHRPFDNYVLLGPLQVGLIYCILLTFFQILLFAPMHAEFGQKLKVGHMLLYRFLVSNVSYFFLSLFFCLVSLAFQVDFGRAFGRSGFLVAWMSSWLLMSAVGGANENMLTLMVALTPRFGGFWMIFWVVINISPSFYPMDLTNNFYRYGYFVPIFNGVGIFRVIFLNLYPGNLGRYFGILCAWVVVNFLFFPVCAKTLVTQNKKKALKANNKA</sequence>
<dbReference type="GeneID" id="34688317"/>
<keyword evidence="2" id="KW-0472">Membrane</keyword>
<dbReference type="AlphaFoldDB" id="A0A0C7NA60"/>
<organism evidence="4 5">
    <name type="scientific">Lachancea lanzarotensis</name>
    <dbReference type="NCBI Taxonomy" id="1245769"/>
    <lineage>
        <taxon>Eukaryota</taxon>
        <taxon>Fungi</taxon>
        <taxon>Dikarya</taxon>
        <taxon>Ascomycota</taxon>
        <taxon>Saccharomycotina</taxon>
        <taxon>Saccharomycetes</taxon>
        <taxon>Saccharomycetales</taxon>
        <taxon>Saccharomycetaceae</taxon>
        <taxon>Lachancea</taxon>
    </lineage>
</organism>
<feature type="transmembrane region" description="Helical" evidence="2">
    <location>
        <begin position="286"/>
        <end position="311"/>
    </location>
</feature>
<feature type="transmembrane region" description="Helical" evidence="2">
    <location>
        <begin position="454"/>
        <end position="477"/>
    </location>
</feature>
<reference evidence="4 5" key="1">
    <citation type="submission" date="2014-12" db="EMBL/GenBank/DDBJ databases">
        <authorList>
            <person name="Neuveglise Cecile"/>
        </authorList>
    </citation>
    <scope>NUCLEOTIDE SEQUENCE [LARGE SCALE GENOMIC DNA]</scope>
    <source>
        <strain evidence="4 5">CBS 12615</strain>
    </source>
</reference>
<feature type="transmembrane region" description="Helical" evidence="2">
    <location>
        <begin position="364"/>
        <end position="382"/>
    </location>
</feature>
<name>A0A0C7NA60_9SACH</name>
<dbReference type="HOGENOM" id="CLU_020178_0_1_1"/>
<keyword evidence="2" id="KW-0812">Transmembrane</keyword>
<feature type="region of interest" description="Disordered" evidence="1">
    <location>
        <begin position="1"/>
        <end position="61"/>
    </location>
</feature>
<dbReference type="PANTHER" id="PTHR34814:SF1">
    <property type="entry name" value="NITROSOGUANIDINE RESISTANCE PROTEIN SNG1"/>
    <property type="match status" value="1"/>
</dbReference>
<feature type="transmembrane region" description="Helical" evidence="2">
    <location>
        <begin position="331"/>
        <end position="352"/>
    </location>
</feature>
<dbReference type="Pfam" id="PF12051">
    <property type="entry name" value="DUF3533"/>
    <property type="match status" value="1"/>
</dbReference>
<dbReference type="EMBL" id="LN736372">
    <property type="protein sequence ID" value="CEP64751.1"/>
    <property type="molecule type" value="Genomic_DNA"/>
</dbReference>
<feature type="compositionally biased region" description="Polar residues" evidence="1">
    <location>
        <begin position="8"/>
        <end position="31"/>
    </location>
</feature>
<evidence type="ECO:0000259" key="3">
    <source>
        <dbReference type="Pfam" id="PF12051"/>
    </source>
</evidence>
<evidence type="ECO:0000256" key="2">
    <source>
        <dbReference type="SAM" id="Phobius"/>
    </source>
</evidence>